<dbReference type="Pfam" id="PF25186">
    <property type="entry name" value="Tad4"/>
    <property type="match status" value="1"/>
</dbReference>
<evidence type="ECO:0000313" key="2">
    <source>
        <dbReference type="Proteomes" id="UP000503093"/>
    </source>
</evidence>
<keyword evidence="2" id="KW-1185">Reference proteome</keyword>
<organism evidence="1 2">
    <name type="scientific">Gordonia phage Skog</name>
    <dbReference type="NCBI Taxonomy" id="2704033"/>
    <lineage>
        <taxon>Viruses</taxon>
        <taxon>Duplodnaviria</taxon>
        <taxon>Heunggongvirae</taxon>
        <taxon>Uroviricota</taxon>
        <taxon>Caudoviricetes</taxon>
        <taxon>Skogvirus</taxon>
        <taxon>Skogvirus Skog</taxon>
    </lineage>
</organism>
<sequence>MKVKDAQRWAQTQSDLQATEESKAFLEFVTIWADGSEEFMARKPEVSAVDALRATLISTEEHLDQPIGVNWIGQMLAVLSMHWVHAETFAKELTPLEFRLFEEAYARQLVNLQLQAQAAAGQGS</sequence>
<protein>
    <submittedName>
        <fullName evidence="1">Uncharacterized protein</fullName>
    </submittedName>
</protein>
<accession>A0A6G6XJS6</accession>
<dbReference type="KEGG" id="vg:64766682"/>
<evidence type="ECO:0000313" key="1">
    <source>
        <dbReference type="EMBL" id="QIG58352.1"/>
    </source>
</evidence>
<dbReference type="GeneID" id="64766682"/>
<dbReference type="InterPro" id="IPR057385">
    <property type="entry name" value="Tad4-like"/>
</dbReference>
<dbReference type="Proteomes" id="UP000503093">
    <property type="component" value="Segment"/>
</dbReference>
<reference evidence="1 2" key="1">
    <citation type="submission" date="2020-01" db="EMBL/GenBank/DDBJ databases">
        <authorList>
            <person name="Alvaro L.E."/>
            <person name="Baker K.N."/>
            <person name="Baxter I.S."/>
            <person name="Brown M.R."/>
            <person name="Driscoll K.D."/>
            <person name="Elrubaie J.M."/>
            <person name="Feith S.L."/>
            <person name="Indihar D.F."/>
            <person name="Knoch V.T."/>
            <person name="Koirtyohann K.M."/>
            <person name="Kratz M.A."/>
            <person name="Lear A.H."/>
            <person name="Lindblom K.E."/>
            <person name="Marcus E.R."/>
            <person name="Murphy M.E."/>
            <person name="Sensor R."/>
            <person name="Sherman S.J."/>
            <person name="Swift V.R."/>
            <person name="White K.E."/>
            <person name="Wills S.J."/>
            <person name="Gatt S.M."/>
            <person name="Lohbauer S.A."/>
            <person name="Power T.R."/>
            <person name="Rosales K.A."/>
            <person name="Sisson B.M."/>
            <person name="Isern S."/>
            <person name="Michael S.F."/>
            <person name="Sunnen C.N."/>
            <person name="Garlena R.A."/>
            <person name="Russell D.A."/>
            <person name="Pope W.H."/>
            <person name="Jacobs-Sera D."/>
            <person name="Hatfull G.F."/>
        </authorList>
    </citation>
    <scope>NUCLEOTIDE SEQUENCE [LARGE SCALE GENOMIC DNA]</scope>
</reference>
<proteinExistence type="predicted"/>
<dbReference type="RefSeq" id="YP_010059450.1">
    <property type="nucleotide sequence ID" value="NC_054725.1"/>
</dbReference>
<dbReference type="EMBL" id="MN908687">
    <property type="protein sequence ID" value="QIG58352.1"/>
    <property type="molecule type" value="Genomic_DNA"/>
</dbReference>
<name>A0A6G6XJS6_9CAUD</name>
<gene>
    <name evidence="1" type="primary">201</name>
    <name evidence="1" type="ORF">SEA_SKOG_200</name>
</gene>